<dbReference type="Pfam" id="PF08002">
    <property type="entry name" value="DUF1697"/>
    <property type="match status" value="1"/>
</dbReference>
<sequence length="136" mass="15422">MLRWINVGGKNKLAMPQLKALFEELGFSDVSTYINSGYLIFSSESDDVPQLISLCQTAISEHFGLELPVMVLSLKKLQGLVDTTPEWWDVAHDTIHYVIFVIPPMQASQVMEVIGDIKPDYEKIARCEEIFFWSAP</sequence>
<dbReference type="Gene3D" id="3.30.70.1260">
    <property type="entry name" value="bacterial protein sp0830 like"/>
    <property type="match status" value="1"/>
</dbReference>
<organism evidence="1 2">
    <name type="scientific">Enterococcus florum</name>
    <dbReference type="NCBI Taxonomy" id="2480627"/>
    <lineage>
        <taxon>Bacteria</taxon>
        <taxon>Bacillati</taxon>
        <taxon>Bacillota</taxon>
        <taxon>Bacilli</taxon>
        <taxon>Lactobacillales</taxon>
        <taxon>Enterococcaceae</taxon>
        <taxon>Enterococcus</taxon>
    </lineage>
</organism>
<dbReference type="PANTHER" id="PTHR36439:SF1">
    <property type="entry name" value="DUF1697 DOMAIN-CONTAINING PROTEIN"/>
    <property type="match status" value="1"/>
</dbReference>
<reference evidence="2" key="1">
    <citation type="submission" date="2019-02" db="EMBL/GenBank/DDBJ databases">
        <title>Draft genome sequence of Enterococcus sp. Gos25-1.</title>
        <authorList>
            <person name="Tanaka N."/>
            <person name="Shiwa Y."/>
            <person name="Fujita N."/>
        </authorList>
    </citation>
    <scope>NUCLEOTIDE SEQUENCE [LARGE SCALE GENOMIC DNA]</scope>
    <source>
        <strain evidence="2">Gos25-1</strain>
    </source>
</reference>
<dbReference type="Proteomes" id="UP000290567">
    <property type="component" value="Unassembled WGS sequence"/>
</dbReference>
<keyword evidence="2" id="KW-1185">Reference proteome</keyword>
<name>A0A4P5PGC4_9ENTE</name>
<dbReference type="PANTHER" id="PTHR36439">
    <property type="entry name" value="BLL4334 PROTEIN"/>
    <property type="match status" value="1"/>
</dbReference>
<evidence type="ECO:0000313" key="2">
    <source>
        <dbReference type="Proteomes" id="UP000290567"/>
    </source>
</evidence>
<accession>A0A4P5PGC4</accession>
<dbReference type="PIRSF" id="PIRSF008502">
    <property type="entry name" value="UCP008502"/>
    <property type="match status" value="1"/>
</dbReference>
<dbReference type="InterPro" id="IPR012545">
    <property type="entry name" value="DUF1697"/>
</dbReference>
<dbReference type="SUPFAM" id="SSF160379">
    <property type="entry name" value="SP0830-like"/>
    <property type="match status" value="1"/>
</dbReference>
<gene>
    <name evidence="1" type="ORF">NRIC_04340</name>
</gene>
<dbReference type="AlphaFoldDB" id="A0A4P5PGC4"/>
<dbReference type="EMBL" id="BJCC01000004">
    <property type="protein sequence ID" value="GCF92543.1"/>
    <property type="molecule type" value="Genomic_DNA"/>
</dbReference>
<dbReference type="Gene3D" id="3.30.70.1280">
    <property type="entry name" value="SP0830-like domains"/>
    <property type="match status" value="1"/>
</dbReference>
<comment type="caution">
    <text evidence="1">The sequence shown here is derived from an EMBL/GenBank/DDBJ whole genome shotgun (WGS) entry which is preliminary data.</text>
</comment>
<evidence type="ECO:0000313" key="1">
    <source>
        <dbReference type="EMBL" id="GCF92543.1"/>
    </source>
</evidence>
<protein>
    <submittedName>
        <fullName evidence="1">Uncharacterized protein</fullName>
    </submittedName>
</protein>
<proteinExistence type="predicted"/>